<dbReference type="SUPFAM" id="SSF46785">
    <property type="entry name" value="Winged helix' DNA-binding domain"/>
    <property type="match status" value="1"/>
</dbReference>
<evidence type="ECO:0000259" key="4">
    <source>
        <dbReference type="PROSITE" id="PS51118"/>
    </source>
</evidence>
<sequence length="129" mass="14695">MPEACQTKTLGNKPYRCGFELTLDLIGGKWKLLIIYFLAERPVLRFGELRRCLPEVSERMLVKQLRELEHDGIIHREAYGTVPPRVEYSLTPIGVSLIPIMRSLRAWGDGYDEKLRGLAKNPEKNAAAT</sequence>
<dbReference type="PANTHER" id="PTHR33204">
    <property type="entry name" value="TRANSCRIPTIONAL REGULATOR, MARR FAMILY"/>
    <property type="match status" value="1"/>
</dbReference>
<evidence type="ECO:0000256" key="1">
    <source>
        <dbReference type="ARBA" id="ARBA00023015"/>
    </source>
</evidence>
<dbReference type="EMBL" id="FMJC01000002">
    <property type="protein sequence ID" value="SCM72328.1"/>
    <property type="molecule type" value="Genomic_DNA"/>
</dbReference>
<protein>
    <submittedName>
        <fullName evidence="5">HTH-type transcriptional activator HxlR</fullName>
    </submittedName>
</protein>
<proteinExistence type="predicted"/>
<dbReference type="InterPro" id="IPR036388">
    <property type="entry name" value="WH-like_DNA-bd_sf"/>
</dbReference>
<keyword evidence="1" id="KW-0805">Transcription regulation</keyword>
<organism evidence="5">
    <name type="scientific">uncultured Desulfovibrio sp</name>
    <dbReference type="NCBI Taxonomy" id="167968"/>
    <lineage>
        <taxon>Bacteria</taxon>
        <taxon>Pseudomonadati</taxon>
        <taxon>Thermodesulfobacteriota</taxon>
        <taxon>Desulfovibrionia</taxon>
        <taxon>Desulfovibrionales</taxon>
        <taxon>Desulfovibrionaceae</taxon>
        <taxon>Desulfovibrio</taxon>
        <taxon>environmental samples</taxon>
    </lineage>
</organism>
<name>A0A212L476_9BACT</name>
<keyword evidence="3" id="KW-0804">Transcription</keyword>
<gene>
    <name evidence="5" type="primary">hxlR</name>
    <name evidence="5" type="ORF">KL86DES1_20536</name>
</gene>
<accession>A0A212L476</accession>
<dbReference type="RefSeq" id="WP_179980152.1">
    <property type="nucleotide sequence ID" value="NZ_LT608333.1"/>
</dbReference>
<evidence type="ECO:0000313" key="5">
    <source>
        <dbReference type="EMBL" id="SCM72328.1"/>
    </source>
</evidence>
<dbReference type="InterPro" id="IPR036390">
    <property type="entry name" value="WH_DNA-bd_sf"/>
</dbReference>
<dbReference type="Gene3D" id="1.10.10.10">
    <property type="entry name" value="Winged helix-like DNA-binding domain superfamily/Winged helix DNA-binding domain"/>
    <property type="match status" value="1"/>
</dbReference>
<reference evidence="5" key="1">
    <citation type="submission" date="2016-08" db="EMBL/GenBank/DDBJ databases">
        <authorList>
            <person name="Seilhamer J.J."/>
        </authorList>
    </citation>
    <scope>NUCLEOTIDE SEQUENCE</scope>
    <source>
        <strain evidence="5">86-1</strain>
    </source>
</reference>
<dbReference type="PANTHER" id="PTHR33204:SF29">
    <property type="entry name" value="TRANSCRIPTIONAL REGULATOR"/>
    <property type="match status" value="1"/>
</dbReference>
<dbReference type="PROSITE" id="PS51118">
    <property type="entry name" value="HTH_HXLR"/>
    <property type="match status" value="1"/>
</dbReference>
<evidence type="ECO:0000256" key="2">
    <source>
        <dbReference type="ARBA" id="ARBA00023125"/>
    </source>
</evidence>
<dbReference type="InterPro" id="IPR002577">
    <property type="entry name" value="HTH_HxlR"/>
</dbReference>
<dbReference type="Pfam" id="PF01638">
    <property type="entry name" value="HxlR"/>
    <property type="match status" value="1"/>
</dbReference>
<dbReference type="AlphaFoldDB" id="A0A212L476"/>
<evidence type="ECO:0000256" key="3">
    <source>
        <dbReference type="ARBA" id="ARBA00023163"/>
    </source>
</evidence>
<dbReference type="GO" id="GO:0003677">
    <property type="term" value="F:DNA binding"/>
    <property type="evidence" value="ECO:0007669"/>
    <property type="project" value="UniProtKB-KW"/>
</dbReference>
<feature type="domain" description="HTH hxlR-type" evidence="4">
    <location>
        <begin position="17"/>
        <end position="116"/>
    </location>
</feature>
<keyword evidence="2" id="KW-0238">DNA-binding</keyword>